<proteinExistence type="predicted"/>
<reference evidence="1" key="1">
    <citation type="submission" date="2019-03" db="EMBL/GenBank/DDBJ databases">
        <title>WGS assembly of Setaria viridis.</title>
        <authorList>
            <person name="Huang P."/>
            <person name="Jenkins J."/>
            <person name="Grimwood J."/>
            <person name="Barry K."/>
            <person name="Healey A."/>
            <person name="Mamidi S."/>
            <person name="Sreedasyam A."/>
            <person name="Shu S."/>
            <person name="Feldman M."/>
            <person name="Wu J."/>
            <person name="Yu Y."/>
            <person name="Chen C."/>
            <person name="Johnson J."/>
            <person name="Rokhsar D."/>
            <person name="Baxter I."/>
            <person name="Schmutz J."/>
            <person name="Brutnell T."/>
            <person name="Kellogg E."/>
        </authorList>
    </citation>
    <scope>NUCLEOTIDE SEQUENCE [LARGE SCALE GENOMIC DNA]</scope>
</reference>
<dbReference type="EMBL" id="CM016555">
    <property type="protein sequence ID" value="TKW22075.1"/>
    <property type="molecule type" value="Genomic_DNA"/>
</dbReference>
<organism evidence="1 2">
    <name type="scientific">Setaria viridis</name>
    <name type="common">Green bristlegrass</name>
    <name type="synonym">Setaria italica subsp. viridis</name>
    <dbReference type="NCBI Taxonomy" id="4556"/>
    <lineage>
        <taxon>Eukaryota</taxon>
        <taxon>Viridiplantae</taxon>
        <taxon>Streptophyta</taxon>
        <taxon>Embryophyta</taxon>
        <taxon>Tracheophyta</taxon>
        <taxon>Spermatophyta</taxon>
        <taxon>Magnoliopsida</taxon>
        <taxon>Liliopsida</taxon>
        <taxon>Poales</taxon>
        <taxon>Poaceae</taxon>
        <taxon>PACMAD clade</taxon>
        <taxon>Panicoideae</taxon>
        <taxon>Panicodae</taxon>
        <taxon>Paniceae</taxon>
        <taxon>Cenchrinae</taxon>
        <taxon>Setaria</taxon>
    </lineage>
</organism>
<dbReference type="Proteomes" id="UP000298652">
    <property type="component" value="Chromosome 4"/>
</dbReference>
<sequence length="177" mass="20716">MLQQLLGSMPLAHVDDVCDALVYCMEWRPSMASRFLCAAAYGVPDGRRHRWPLRSQVPAPRRPQRVSLCHYKIVSRTEHGKWQHNTIWRYMFLLKLCDWTRCQDEGFAERASAQRQAGRAGVQIQVRDGRDTGWQHRVRSEIRHAGCIQAHHPRMITNQALELQSFTIYFNPKYKIT</sequence>
<evidence type="ECO:0000313" key="2">
    <source>
        <dbReference type="Proteomes" id="UP000298652"/>
    </source>
</evidence>
<dbReference type="Gramene" id="TKW22075">
    <property type="protein sequence ID" value="TKW22075"/>
    <property type="gene ID" value="SEVIR_4G204902v2"/>
</dbReference>
<keyword evidence="2" id="KW-1185">Reference proteome</keyword>
<gene>
    <name evidence="1" type="ORF">SEVIR_4G204902v2</name>
</gene>
<protein>
    <submittedName>
        <fullName evidence="1">Uncharacterized protein</fullName>
    </submittedName>
</protein>
<evidence type="ECO:0000313" key="1">
    <source>
        <dbReference type="EMBL" id="TKW22075.1"/>
    </source>
</evidence>
<name>A0A4U6V239_SETVI</name>
<dbReference type="AlphaFoldDB" id="A0A4U6V239"/>
<accession>A0A4U6V239</accession>